<dbReference type="Proteomes" id="UP000717515">
    <property type="component" value="Unassembled WGS sequence"/>
</dbReference>
<dbReference type="AlphaFoldDB" id="A0A9P8CWV7"/>
<sequence length="72" mass="7928">MSTHEPPKVMIVGAGMGGLMLANFLERQSVPYVIYEWASQLKALGMHPQNSDLTPLFTKNMTFAAVRCQCGL</sequence>
<dbReference type="SUPFAM" id="SSF51905">
    <property type="entry name" value="FAD/NAD(P)-binding domain"/>
    <property type="match status" value="1"/>
</dbReference>
<dbReference type="InterPro" id="IPR036188">
    <property type="entry name" value="FAD/NAD-bd_sf"/>
</dbReference>
<name>A0A9P8CWV7_MORAP</name>
<dbReference type="EMBL" id="JAIFTL010000137">
    <property type="protein sequence ID" value="KAG9322627.1"/>
    <property type="molecule type" value="Genomic_DNA"/>
</dbReference>
<organism evidence="1 2">
    <name type="scientific">Mortierella alpina</name>
    <name type="common">Oleaginous fungus</name>
    <name type="synonym">Mortierella renispora</name>
    <dbReference type="NCBI Taxonomy" id="64518"/>
    <lineage>
        <taxon>Eukaryota</taxon>
        <taxon>Fungi</taxon>
        <taxon>Fungi incertae sedis</taxon>
        <taxon>Mucoromycota</taxon>
        <taxon>Mortierellomycotina</taxon>
        <taxon>Mortierellomycetes</taxon>
        <taxon>Mortierellales</taxon>
        <taxon>Mortierellaceae</taxon>
        <taxon>Mortierella</taxon>
    </lineage>
</organism>
<accession>A0A9P8CWV7</accession>
<evidence type="ECO:0000313" key="2">
    <source>
        <dbReference type="Proteomes" id="UP000717515"/>
    </source>
</evidence>
<reference evidence="1" key="1">
    <citation type="submission" date="2021-07" db="EMBL/GenBank/DDBJ databases">
        <title>Draft genome of Mortierella alpina, strain LL118, isolated from an aspen leaf litter sample.</title>
        <authorList>
            <person name="Yang S."/>
            <person name="Vinatzer B.A."/>
        </authorList>
    </citation>
    <scope>NUCLEOTIDE SEQUENCE</scope>
    <source>
        <strain evidence="1">LL118</strain>
    </source>
</reference>
<protein>
    <submittedName>
        <fullName evidence="1">Uncharacterized protein</fullName>
    </submittedName>
</protein>
<gene>
    <name evidence="1" type="ORF">KVV02_002330</name>
</gene>
<proteinExistence type="predicted"/>
<evidence type="ECO:0000313" key="1">
    <source>
        <dbReference type="EMBL" id="KAG9322627.1"/>
    </source>
</evidence>
<dbReference type="Gene3D" id="3.50.50.60">
    <property type="entry name" value="FAD/NAD(P)-binding domain"/>
    <property type="match status" value="1"/>
</dbReference>
<comment type="caution">
    <text evidence="1">The sequence shown here is derived from an EMBL/GenBank/DDBJ whole genome shotgun (WGS) entry which is preliminary data.</text>
</comment>